<sequence length="290" mass="31815">MSQQYTTTSEARDMRAARRAAGHPAATTTTTTTTTTPEASTMRVTRQGLRASRRCPATFTAAAQAATTPPICHFKKLPAEMRDMVYGLALDLVYEDAQMLANLPIPVIAQVDKEIRNEVLPIHFAKTNFSIAVGTNSNTPGKDARRVSGTIGLKREVHASLRGPLGGYTGLRSLTFHIFSSHDIRRARERLSRNDPDALEFLIASLHITLEKGEIVTKRTEGNDHPSLREVSNPGRLIECFESADDLAREIGGVEGFQGFDVDDVDDIAKEFRVLSPRTKASKNGKRGLK</sequence>
<organism evidence="2 3">
    <name type="scientific">Zasmidium cellare ATCC 36951</name>
    <dbReference type="NCBI Taxonomy" id="1080233"/>
    <lineage>
        <taxon>Eukaryota</taxon>
        <taxon>Fungi</taxon>
        <taxon>Dikarya</taxon>
        <taxon>Ascomycota</taxon>
        <taxon>Pezizomycotina</taxon>
        <taxon>Dothideomycetes</taxon>
        <taxon>Dothideomycetidae</taxon>
        <taxon>Mycosphaerellales</taxon>
        <taxon>Mycosphaerellaceae</taxon>
        <taxon>Zasmidium</taxon>
    </lineage>
</organism>
<accession>A0A6A6CWH6</accession>
<evidence type="ECO:0000256" key="1">
    <source>
        <dbReference type="SAM" id="MobiDB-lite"/>
    </source>
</evidence>
<keyword evidence="3" id="KW-1185">Reference proteome</keyword>
<protein>
    <submittedName>
        <fullName evidence="2">Uncharacterized protein</fullName>
    </submittedName>
</protein>
<feature type="compositionally biased region" description="Low complexity" evidence="1">
    <location>
        <begin position="22"/>
        <end position="36"/>
    </location>
</feature>
<proteinExistence type="predicted"/>
<gene>
    <name evidence="2" type="ORF">M409DRAFT_19755</name>
</gene>
<dbReference type="RefSeq" id="XP_033671038.1">
    <property type="nucleotide sequence ID" value="XM_033805077.1"/>
</dbReference>
<evidence type="ECO:0000313" key="2">
    <source>
        <dbReference type="EMBL" id="KAF2170149.1"/>
    </source>
</evidence>
<dbReference type="AlphaFoldDB" id="A0A6A6CWH6"/>
<name>A0A6A6CWH6_ZASCE</name>
<evidence type="ECO:0000313" key="3">
    <source>
        <dbReference type="Proteomes" id="UP000799537"/>
    </source>
</evidence>
<dbReference type="GeneID" id="54558349"/>
<dbReference type="EMBL" id="ML993586">
    <property type="protein sequence ID" value="KAF2170149.1"/>
    <property type="molecule type" value="Genomic_DNA"/>
</dbReference>
<reference evidence="2" key="1">
    <citation type="journal article" date="2020" name="Stud. Mycol.">
        <title>101 Dothideomycetes genomes: a test case for predicting lifestyles and emergence of pathogens.</title>
        <authorList>
            <person name="Haridas S."/>
            <person name="Albert R."/>
            <person name="Binder M."/>
            <person name="Bloem J."/>
            <person name="Labutti K."/>
            <person name="Salamov A."/>
            <person name="Andreopoulos B."/>
            <person name="Baker S."/>
            <person name="Barry K."/>
            <person name="Bills G."/>
            <person name="Bluhm B."/>
            <person name="Cannon C."/>
            <person name="Castanera R."/>
            <person name="Culley D."/>
            <person name="Daum C."/>
            <person name="Ezra D."/>
            <person name="Gonzalez J."/>
            <person name="Henrissat B."/>
            <person name="Kuo A."/>
            <person name="Liang C."/>
            <person name="Lipzen A."/>
            <person name="Lutzoni F."/>
            <person name="Magnuson J."/>
            <person name="Mondo S."/>
            <person name="Nolan M."/>
            <person name="Ohm R."/>
            <person name="Pangilinan J."/>
            <person name="Park H.-J."/>
            <person name="Ramirez L."/>
            <person name="Alfaro M."/>
            <person name="Sun H."/>
            <person name="Tritt A."/>
            <person name="Yoshinaga Y."/>
            <person name="Zwiers L.-H."/>
            <person name="Turgeon B."/>
            <person name="Goodwin S."/>
            <person name="Spatafora J."/>
            <person name="Crous P."/>
            <person name="Grigoriev I."/>
        </authorList>
    </citation>
    <scope>NUCLEOTIDE SEQUENCE</scope>
    <source>
        <strain evidence="2">ATCC 36951</strain>
    </source>
</reference>
<feature type="region of interest" description="Disordered" evidence="1">
    <location>
        <begin position="1"/>
        <end position="39"/>
    </location>
</feature>
<dbReference type="Proteomes" id="UP000799537">
    <property type="component" value="Unassembled WGS sequence"/>
</dbReference>